<keyword evidence="8" id="KW-1185">Reference proteome</keyword>
<evidence type="ECO:0000256" key="2">
    <source>
        <dbReference type="ARBA" id="ARBA00022692"/>
    </source>
</evidence>
<feature type="transmembrane region" description="Helical" evidence="5">
    <location>
        <begin position="169"/>
        <end position="188"/>
    </location>
</feature>
<dbReference type="PANTHER" id="PTHR23523">
    <property type="match status" value="1"/>
</dbReference>
<evidence type="ECO:0000313" key="8">
    <source>
        <dbReference type="Proteomes" id="UP000468735"/>
    </source>
</evidence>
<dbReference type="Gene3D" id="1.20.1250.20">
    <property type="entry name" value="MFS general substrate transporter like domains"/>
    <property type="match status" value="1"/>
</dbReference>
<keyword evidence="4 5" id="KW-0472">Membrane</keyword>
<dbReference type="SUPFAM" id="SSF103473">
    <property type="entry name" value="MFS general substrate transporter"/>
    <property type="match status" value="1"/>
</dbReference>
<feature type="transmembrane region" description="Helical" evidence="5">
    <location>
        <begin position="277"/>
        <end position="295"/>
    </location>
</feature>
<feature type="transmembrane region" description="Helical" evidence="5">
    <location>
        <begin position="80"/>
        <end position="98"/>
    </location>
</feature>
<dbReference type="PROSITE" id="PS50850">
    <property type="entry name" value="MFS"/>
    <property type="match status" value="1"/>
</dbReference>
<dbReference type="GO" id="GO:0005886">
    <property type="term" value="C:plasma membrane"/>
    <property type="evidence" value="ECO:0007669"/>
    <property type="project" value="UniProtKB-SubCell"/>
</dbReference>
<comment type="subcellular location">
    <subcellularLocation>
        <location evidence="1">Cell membrane</location>
        <topology evidence="1">Multi-pass membrane protein</topology>
    </subcellularLocation>
</comment>
<protein>
    <submittedName>
        <fullName evidence="7">MFS transporter</fullName>
    </submittedName>
</protein>
<dbReference type="InterPro" id="IPR036259">
    <property type="entry name" value="MFS_trans_sf"/>
</dbReference>
<dbReference type="PANTHER" id="PTHR23523:SF2">
    <property type="entry name" value="2-NITROIMIDAZOLE TRANSPORTER"/>
    <property type="match status" value="1"/>
</dbReference>
<keyword evidence="3 5" id="KW-1133">Transmembrane helix</keyword>
<evidence type="ECO:0000256" key="3">
    <source>
        <dbReference type="ARBA" id="ARBA00022989"/>
    </source>
</evidence>
<feature type="transmembrane region" description="Helical" evidence="5">
    <location>
        <begin position="250"/>
        <end position="270"/>
    </location>
</feature>
<dbReference type="InterPro" id="IPR020846">
    <property type="entry name" value="MFS_dom"/>
</dbReference>
<evidence type="ECO:0000256" key="1">
    <source>
        <dbReference type="ARBA" id="ARBA00004651"/>
    </source>
</evidence>
<feature type="transmembrane region" description="Helical" evidence="5">
    <location>
        <begin position="52"/>
        <end position="73"/>
    </location>
</feature>
<feature type="transmembrane region" description="Helical" evidence="5">
    <location>
        <begin position="366"/>
        <end position="386"/>
    </location>
</feature>
<name>A0A6H9YKQ2_9ACTN</name>
<feature type="transmembrane region" description="Helical" evidence="5">
    <location>
        <begin position="137"/>
        <end position="157"/>
    </location>
</feature>
<dbReference type="AlphaFoldDB" id="A0A6H9YKQ2"/>
<evidence type="ECO:0000259" key="6">
    <source>
        <dbReference type="PROSITE" id="PS50850"/>
    </source>
</evidence>
<accession>A0A6H9YKQ2</accession>
<sequence length="422" mass="43598">MSSSARITRPTTIWMLTGLILLTTNLRAAITGIAPVLGDLQDTFGLSGVEVSILTTLPVLCLGVFASVAPSFARWFGTEVAIAGALVLITGGIVLRVVPSSLALFAGTVLAGAGIATGNVLMPAVIKRHFTGRVGSLTGLAMMLMAASGAVAAGLAVPLDDAGGWRLALAVWAVPSLIAALVWGPIALRSRPGRESLAPATEVGSLLRSPLAWSVAVFMGMASLMFYVLMSWLPEIMRDHGFAAAEAGMMVSYMMIIGIPLGFVVPVLAARVRDQRFLIVGVSTAMVVGLIGMLVAPGAGWLWVTVLGLATGSAFPLAFTLLTLRSSSPAVAARLSGMAQTGGYLLAGFGPLAVGVLHSVTGGWEVSLVLLLVLVVPETVFGLMAARPGVVRPSTVRSEGSFEQVIEPKDMPVPPRVPVNAR</sequence>
<feature type="transmembrane region" description="Helical" evidence="5">
    <location>
        <begin position="209"/>
        <end position="230"/>
    </location>
</feature>
<reference evidence="7 8" key="1">
    <citation type="submission" date="2019-09" db="EMBL/GenBank/DDBJ databases">
        <title>Actinomadura physcomitrii sp. nov., a novel actinomycete isolated from moss [Physcomitrium sphaericum (Ludw) Fuernr].</title>
        <authorList>
            <person name="Zhuang X."/>
            <person name="Liu C."/>
        </authorList>
    </citation>
    <scope>NUCLEOTIDE SEQUENCE [LARGE SCALE GENOMIC DNA]</scope>
    <source>
        <strain evidence="7 8">HMC1</strain>
    </source>
</reference>
<evidence type="ECO:0000256" key="5">
    <source>
        <dbReference type="SAM" id="Phobius"/>
    </source>
</evidence>
<keyword evidence="2 5" id="KW-0812">Transmembrane</keyword>
<evidence type="ECO:0000256" key="4">
    <source>
        <dbReference type="ARBA" id="ARBA00023136"/>
    </source>
</evidence>
<feature type="transmembrane region" description="Helical" evidence="5">
    <location>
        <begin position="343"/>
        <end position="360"/>
    </location>
</feature>
<dbReference type="InterPro" id="IPR052524">
    <property type="entry name" value="MFS_Cyanate_Porter"/>
</dbReference>
<proteinExistence type="predicted"/>
<gene>
    <name evidence="7" type="ORF">F8566_43675</name>
</gene>
<dbReference type="EMBL" id="WBMT01000028">
    <property type="protein sequence ID" value="KAB2340819.1"/>
    <property type="molecule type" value="Genomic_DNA"/>
</dbReference>
<dbReference type="GO" id="GO:0022857">
    <property type="term" value="F:transmembrane transporter activity"/>
    <property type="evidence" value="ECO:0007669"/>
    <property type="project" value="InterPro"/>
</dbReference>
<dbReference type="CDD" id="cd17339">
    <property type="entry name" value="MFS_NIMT_CynX_like"/>
    <property type="match status" value="1"/>
</dbReference>
<dbReference type="InterPro" id="IPR011701">
    <property type="entry name" value="MFS"/>
</dbReference>
<organism evidence="7 8">
    <name type="scientific">Actinomadura rudentiformis</name>
    <dbReference type="NCBI Taxonomy" id="359158"/>
    <lineage>
        <taxon>Bacteria</taxon>
        <taxon>Bacillati</taxon>
        <taxon>Actinomycetota</taxon>
        <taxon>Actinomycetes</taxon>
        <taxon>Streptosporangiales</taxon>
        <taxon>Thermomonosporaceae</taxon>
        <taxon>Actinomadura</taxon>
    </lineage>
</organism>
<comment type="caution">
    <text evidence="7">The sequence shown here is derived from an EMBL/GenBank/DDBJ whole genome shotgun (WGS) entry which is preliminary data.</text>
</comment>
<feature type="domain" description="Major facilitator superfamily (MFS) profile" evidence="6">
    <location>
        <begin position="11"/>
        <end position="390"/>
    </location>
</feature>
<dbReference type="RefSeq" id="WP_151569253.1">
    <property type="nucleotide sequence ID" value="NZ_WBMT01000028.1"/>
</dbReference>
<dbReference type="OrthoDB" id="5317164at2"/>
<feature type="transmembrane region" description="Helical" evidence="5">
    <location>
        <begin position="104"/>
        <end position="125"/>
    </location>
</feature>
<feature type="transmembrane region" description="Helical" evidence="5">
    <location>
        <begin position="301"/>
        <end position="322"/>
    </location>
</feature>
<dbReference type="Pfam" id="PF07690">
    <property type="entry name" value="MFS_1"/>
    <property type="match status" value="1"/>
</dbReference>
<evidence type="ECO:0000313" key="7">
    <source>
        <dbReference type="EMBL" id="KAB2340819.1"/>
    </source>
</evidence>
<dbReference type="Proteomes" id="UP000468735">
    <property type="component" value="Unassembled WGS sequence"/>
</dbReference>